<evidence type="ECO:0000313" key="5">
    <source>
        <dbReference type="Proteomes" id="UP001206895"/>
    </source>
</evidence>
<evidence type="ECO:0000256" key="2">
    <source>
        <dbReference type="PROSITE-ProRule" id="PRU00335"/>
    </source>
</evidence>
<keyword evidence="1 2" id="KW-0238">DNA-binding</keyword>
<sequence>MVAMSAVTAGPYLAGIGNLGPVTDVVPAKPVGYQQATKALLRASLLDGMRGLLRNGDWSTVTMTDVAAAAGVSRQTVYNEFGSRLGLAQAYATRLTDEFCTVVTDAVHRNVGEVRNALREGFSNFFVISASDPLVQSLLRGEAKPDLLRLITTDASPLITRASDQLSAMLQQSWLGVDPTDAHRVGRAISRMALSYIAMPPEGDRDVADDLAEIFAPVLTSAAGAAHR</sequence>
<feature type="domain" description="HTH tetR-type" evidence="3">
    <location>
        <begin position="39"/>
        <end position="99"/>
    </location>
</feature>
<dbReference type="InterPro" id="IPR001647">
    <property type="entry name" value="HTH_TetR"/>
</dbReference>
<proteinExistence type="predicted"/>
<evidence type="ECO:0000313" key="4">
    <source>
        <dbReference type="EMBL" id="MCP2177536.1"/>
    </source>
</evidence>
<evidence type="ECO:0000256" key="1">
    <source>
        <dbReference type="ARBA" id="ARBA00023125"/>
    </source>
</evidence>
<dbReference type="Pfam" id="PF00440">
    <property type="entry name" value="TetR_N"/>
    <property type="match status" value="1"/>
</dbReference>
<accession>A0ABT1HHY9</accession>
<dbReference type="InterPro" id="IPR040611">
    <property type="entry name" value="AlkX_C"/>
</dbReference>
<comment type="caution">
    <text evidence="4">The sequence shown here is derived from an EMBL/GenBank/DDBJ whole genome shotgun (WGS) entry which is preliminary data.</text>
</comment>
<dbReference type="InterPro" id="IPR009057">
    <property type="entry name" value="Homeodomain-like_sf"/>
</dbReference>
<gene>
    <name evidence="4" type="ORF">LX13_003364</name>
</gene>
<dbReference type="SUPFAM" id="SSF46689">
    <property type="entry name" value="Homeodomain-like"/>
    <property type="match status" value="1"/>
</dbReference>
<organism evidence="4 5">
    <name type="scientific">Williamsia maris</name>
    <dbReference type="NCBI Taxonomy" id="72806"/>
    <lineage>
        <taxon>Bacteria</taxon>
        <taxon>Bacillati</taxon>
        <taxon>Actinomycetota</taxon>
        <taxon>Actinomycetes</taxon>
        <taxon>Mycobacteriales</taxon>
        <taxon>Nocardiaceae</taxon>
        <taxon>Williamsia</taxon>
    </lineage>
</organism>
<dbReference type="EMBL" id="JAMTCJ010000003">
    <property type="protein sequence ID" value="MCP2177536.1"/>
    <property type="molecule type" value="Genomic_DNA"/>
</dbReference>
<name>A0ABT1HHY9_9NOCA</name>
<reference evidence="4 5" key="1">
    <citation type="submission" date="2022-06" db="EMBL/GenBank/DDBJ databases">
        <title>Genomic Encyclopedia of Archaeal and Bacterial Type Strains, Phase II (KMG-II): from individual species to whole genera.</title>
        <authorList>
            <person name="Goeker M."/>
        </authorList>
    </citation>
    <scope>NUCLEOTIDE SEQUENCE [LARGE SCALE GENOMIC DNA]</scope>
    <source>
        <strain evidence="4 5">DSM 44693</strain>
    </source>
</reference>
<keyword evidence="5" id="KW-1185">Reference proteome</keyword>
<evidence type="ECO:0000259" key="3">
    <source>
        <dbReference type="PROSITE" id="PS50977"/>
    </source>
</evidence>
<feature type="DNA-binding region" description="H-T-H motif" evidence="2">
    <location>
        <begin position="62"/>
        <end position="81"/>
    </location>
</feature>
<dbReference type="Gene3D" id="1.10.357.10">
    <property type="entry name" value="Tetracycline Repressor, domain 2"/>
    <property type="match status" value="1"/>
</dbReference>
<protein>
    <submittedName>
        <fullName evidence="4">Transcriptional regulator, TetR family</fullName>
    </submittedName>
</protein>
<dbReference type="Proteomes" id="UP001206895">
    <property type="component" value="Unassembled WGS sequence"/>
</dbReference>
<dbReference type="PROSITE" id="PS50977">
    <property type="entry name" value="HTH_TETR_2"/>
    <property type="match status" value="1"/>
</dbReference>
<dbReference type="Pfam" id="PF18556">
    <property type="entry name" value="TetR_C_35"/>
    <property type="match status" value="1"/>
</dbReference>